<evidence type="ECO:0000259" key="1">
    <source>
        <dbReference type="Pfam" id="PF12728"/>
    </source>
</evidence>
<dbReference type="InterPro" id="IPR010093">
    <property type="entry name" value="SinI_DNA-bd"/>
</dbReference>
<dbReference type="NCBIfam" id="TIGR01764">
    <property type="entry name" value="excise"/>
    <property type="match status" value="1"/>
</dbReference>
<accession>A0ABV7IGR1</accession>
<gene>
    <name evidence="2" type="ORF">ACFOD7_07100</name>
</gene>
<reference evidence="3" key="1">
    <citation type="journal article" date="2019" name="Int. J. Syst. Evol. Microbiol.">
        <title>The Global Catalogue of Microorganisms (GCM) 10K type strain sequencing project: providing services to taxonomists for standard genome sequencing and annotation.</title>
        <authorList>
            <consortium name="The Broad Institute Genomics Platform"/>
            <consortium name="The Broad Institute Genome Sequencing Center for Infectious Disease"/>
            <person name="Wu L."/>
            <person name="Ma J."/>
        </authorList>
    </citation>
    <scope>NUCLEOTIDE SEQUENCE [LARGE SCALE GENOMIC DNA]</scope>
    <source>
        <strain evidence="3">KCTC 52239</strain>
    </source>
</reference>
<comment type="caution">
    <text evidence="2">The sequence shown here is derived from an EMBL/GenBank/DDBJ whole genome shotgun (WGS) entry which is preliminary data.</text>
</comment>
<proteinExistence type="predicted"/>
<evidence type="ECO:0000313" key="3">
    <source>
        <dbReference type="Proteomes" id="UP001595557"/>
    </source>
</evidence>
<dbReference type="Pfam" id="PF12728">
    <property type="entry name" value="HTH_17"/>
    <property type="match status" value="1"/>
</dbReference>
<dbReference type="Proteomes" id="UP001595557">
    <property type="component" value="Unassembled WGS sequence"/>
</dbReference>
<sequence length="89" mass="10167">MVAHTLFLDMKRLAYSAAEVSAMIGIPYQTVLAEIRAKRLIARRIGREYRIHRDIIEDYLKCPDQKKDLESITIRKATPGSCFVKTAAE</sequence>
<protein>
    <submittedName>
        <fullName evidence="2">Helix-turn-helix domain-containing protein</fullName>
    </submittedName>
</protein>
<name>A0ABV7IGR1_9RHOB</name>
<dbReference type="EMBL" id="JBHRTE010000031">
    <property type="protein sequence ID" value="MFC3167812.1"/>
    <property type="molecule type" value="Genomic_DNA"/>
</dbReference>
<keyword evidence="3" id="KW-1185">Reference proteome</keyword>
<dbReference type="InterPro" id="IPR041657">
    <property type="entry name" value="HTH_17"/>
</dbReference>
<organism evidence="2 3">
    <name type="scientific">Paracoccus fontiphilus</name>
    <dbReference type="NCBI Taxonomy" id="1815556"/>
    <lineage>
        <taxon>Bacteria</taxon>
        <taxon>Pseudomonadati</taxon>
        <taxon>Pseudomonadota</taxon>
        <taxon>Alphaproteobacteria</taxon>
        <taxon>Rhodobacterales</taxon>
        <taxon>Paracoccaceae</taxon>
        <taxon>Paracoccus</taxon>
    </lineage>
</organism>
<evidence type="ECO:0000313" key="2">
    <source>
        <dbReference type="EMBL" id="MFC3167812.1"/>
    </source>
</evidence>
<feature type="domain" description="Helix-turn-helix" evidence="1">
    <location>
        <begin position="15"/>
        <end position="61"/>
    </location>
</feature>